<sequence>MHYRDLSIINFEEDSKEEKIQLSGNFVRTLIDDDDGGDGGAIGATRARIGAGNPGKPNGCIRTNFVSKEMIIQLSGNSVRSFNIDDDDPGKVAETLATASSIVEAIGFLAGRPRIIYAIANTVVIVNMHK</sequence>
<dbReference type="EMBL" id="UYYB01104293">
    <property type="protein sequence ID" value="VDM79201.1"/>
    <property type="molecule type" value="Genomic_DNA"/>
</dbReference>
<reference evidence="1 2" key="1">
    <citation type="submission" date="2018-11" db="EMBL/GenBank/DDBJ databases">
        <authorList>
            <consortium name="Pathogen Informatics"/>
        </authorList>
    </citation>
    <scope>NUCLEOTIDE SEQUENCE [LARGE SCALE GENOMIC DNA]</scope>
</reference>
<evidence type="ECO:0000313" key="1">
    <source>
        <dbReference type="EMBL" id="VDM79201.1"/>
    </source>
</evidence>
<proteinExistence type="predicted"/>
<gene>
    <name evidence="1" type="ORF">SVUK_LOCUS14199</name>
</gene>
<organism evidence="1 2">
    <name type="scientific">Strongylus vulgaris</name>
    <name type="common">Blood worm</name>
    <dbReference type="NCBI Taxonomy" id="40348"/>
    <lineage>
        <taxon>Eukaryota</taxon>
        <taxon>Metazoa</taxon>
        <taxon>Ecdysozoa</taxon>
        <taxon>Nematoda</taxon>
        <taxon>Chromadorea</taxon>
        <taxon>Rhabditida</taxon>
        <taxon>Rhabditina</taxon>
        <taxon>Rhabditomorpha</taxon>
        <taxon>Strongyloidea</taxon>
        <taxon>Strongylidae</taxon>
        <taxon>Strongylus</taxon>
    </lineage>
</organism>
<accession>A0A3P7J231</accession>
<keyword evidence="2" id="KW-1185">Reference proteome</keyword>
<protein>
    <submittedName>
        <fullName evidence="1">Uncharacterized protein</fullName>
    </submittedName>
</protein>
<name>A0A3P7J231_STRVU</name>
<evidence type="ECO:0000313" key="2">
    <source>
        <dbReference type="Proteomes" id="UP000270094"/>
    </source>
</evidence>
<dbReference type="AlphaFoldDB" id="A0A3P7J231"/>
<dbReference type="Proteomes" id="UP000270094">
    <property type="component" value="Unassembled WGS sequence"/>
</dbReference>